<evidence type="ECO:0008006" key="3">
    <source>
        <dbReference type="Google" id="ProtNLM"/>
    </source>
</evidence>
<feature type="signal peptide" evidence="1">
    <location>
        <begin position="1"/>
        <end position="22"/>
    </location>
</feature>
<evidence type="ECO:0000256" key="1">
    <source>
        <dbReference type="SAM" id="SignalP"/>
    </source>
</evidence>
<keyword evidence="1" id="KW-0732">Signal</keyword>
<dbReference type="AlphaFoldDB" id="A0A7S1L835"/>
<protein>
    <recommendedName>
        <fullName evidence="3">Leishmanolysin-like peptidase</fullName>
    </recommendedName>
</protein>
<name>A0A7S1L835_NEODS</name>
<gene>
    <name evidence="2" type="ORF">NDES1114_LOCUS5101</name>
</gene>
<accession>A0A7S1L835</accession>
<evidence type="ECO:0000313" key="2">
    <source>
        <dbReference type="EMBL" id="CAD9097070.1"/>
    </source>
</evidence>
<reference evidence="2" key="1">
    <citation type="submission" date="2021-01" db="EMBL/GenBank/DDBJ databases">
        <authorList>
            <person name="Corre E."/>
            <person name="Pelletier E."/>
            <person name="Niang G."/>
            <person name="Scheremetjew M."/>
            <person name="Finn R."/>
            <person name="Kale V."/>
            <person name="Holt S."/>
            <person name="Cochrane G."/>
            <person name="Meng A."/>
            <person name="Brown T."/>
            <person name="Cohen L."/>
        </authorList>
    </citation>
    <scope>NUCLEOTIDE SEQUENCE</scope>
    <source>
        <strain evidence="2">CCAP 1951/1</strain>
    </source>
</reference>
<organism evidence="2">
    <name type="scientific">Neobodo designis</name>
    <name type="common">Flagellated protozoan</name>
    <name type="synonym">Bodo designis</name>
    <dbReference type="NCBI Taxonomy" id="312471"/>
    <lineage>
        <taxon>Eukaryota</taxon>
        <taxon>Discoba</taxon>
        <taxon>Euglenozoa</taxon>
        <taxon>Kinetoplastea</taxon>
        <taxon>Metakinetoplastina</taxon>
        <taxon>Neobodonida</taxon>
        <taxon>Neobodo</taxon>
    </lineage>
</organism>
<sequence>MPVGAGAIIAIAALALACPAAAMNSWCNVTIANHTVSLGSLTSSNFTTTIIENNAIGNVTLDTGFCATTVHSACGVPAVFALIQNGRCLDAFESITGPAEAVGQHVVVKAWSTMTTAVATVTFRCNPAIPTGTAVLAQPVQRLSVADYTIDFNTAAVC</sequence>
<feature type="chain" id="PRO_5030571450" description="Leishmanolysin-like peptidase" evidence="1">
    <location>
        <begin position="23"/>
        <end position="158"/>
    </location>
</feature>
<proteinExistence type="predicted"/>
<dbReference type="EMBL" id="HBGF01007544">
    <property type="protein sequence ID" value="CAD9097070.1"/>
    <property type="molecule type" value="Transcribed_RNA"/>
</dbReference>